<feature type="domain" description="FHA" evidence="2">
    <location>
        <begin position="100"/>
        <end position="149"/>
    </location>
</feature>
<accession>A0A6F8YDX3</accession>
<dbReference type="InterPro" id="IPR000253">
    <property type="entry name" value="FHA_dom"/>
</dbReference>
<evidence type="ECO:0000259" key="2">
    <source>
        <dbReference type="PROSITE" id="PS50006"/>
    </source>
</evidence>
<dbReference type="Pfam" id="PF08044">
    <property type="entry name" value="DUF1707"/>
    <property type="match status" value="1"/>
</dbReference>
<dbReference type="PROSITE" id="PS50006">
    <property type="entry name" value="FHA_DOMAIN"/>
    <property type="match status" value="1"/>
</dbReference>
<dbReference type="Gene3D" id="2.60.200.20">
    <property type="match status" value="1"/>
</dbReference>
<dbReference type="SMART" id="SM00240">
    <property type="entry name" value="FHA"/>
    <property type="match status" value="1"/>
</dbReference>
<proteinExistence type="predicted"/>
<dbReference type="Pfam" id="PF00498">
    <property type="entry name" value="FHA"/>
    <property type="match status" value="1"/>
</dbReference>
<dbReference type="RefSeq" id="WP_173155428.1">
    <property type="nucleotide sequence ID" value="NZ_AP022871.1"/>
</dbReference>
<dbReference type="PANTHER" id="PTHR23308">
    <property type="entry name" value="NUCLEAR INHIBITOR OF PROTEIN PHOSPHATASE-1"/>
    <property type="match status" value="1"/>
</dbReference>
<dbReference type="InterPro" id="IPR008984">
    <property type="entry name" value="SMAD_FHA_dom_sf"/>
</dbReference>
<name>A0A6F8YDX3_9ACTN</name>
<dbReference type="SUPFAM" id="SSF49879">
    <property type="entry name" value="SMAD/FHA domain"/>
    <property type="match status" value="1"/>
</dbReference>
<evidence type="ECO:0000313" key="4">
    <source>
        <dbReference type="Proteomes" id="UP000503011"/>
    </source>
</evidence>
<evidence type="ECO:0000313" key="3">
    <source>
        <dbReference type="EMBL" id="BCB84302.1"/>
    </source>
</evidence>
<dbReference type="InterPro" id="IPR012551">
    <property type="entry name" value="DUF1707_SHOCT-like"/>
</dbReference>
<dbReference type="InterPro" id="IPR050923">
    <property type="entry name" value="Cell_Proc_Reg/RNA_Proc"/>
</dbReference>
<protein>
    <submittedName>
        <fullName evidence="3">Peptide-binding protein</fullName>
    </submittedName>
</protein>
<dbReference type="CDD" id="cd00060">
    <property type="entry name" value="FHA"/>
    <property type="match status" value="1"/>
</dbReference>
<dbReference type="KEGG" id="psuu:Psuf_016150"/>
<sequence>MTADPEQARVSHRQRLRAVRALRDSAREGRLSDVTFLHRLRVVIDARRRRDLDAAVGDLPPAGLWARAELAFQGWWDRTFGPRPAAAQLDLRLPPAPGRYVIGRDFACDLRLTHDSVSRRHAMLTSVDGQWMVVDLGSTNGTRVNGWRLQVQTPLRPGDQLDLGLQRLRVVA</sequence>
<keyword evidence="4" id="KW-1185">Reference proteome</keyword>
<reference evidence="3 4" key="2">
    <citation type="submission" date="2020-03" db="EMBL/GenBank/DDBJ databases">
        <authorList>
            <person name="Ichikawa N."/>
            <person name="Kimura A."/>
            <person name="Kitahashi Y."/>
            <person name="Uohara A."/>
        </authorList>
    </citation>
    <scope>NUCLEOTIDE SEQUENCE [LARGE SCALE GENOMIC DNA]</scope>
    <source>
        <strain evidence="3 4">NBRC 105367</strain>
    </source>
</reference>
<reference evidence="3 4" key="1">
    <citation type="submission" date="2020-03" db="EMBL/GenBank/DDBJ databases">
        <title>Whole genome shotgun sequence of Phytohabitans suffuscus NBRC 105367.</title>
        <authorList>
            <person name="Komaki H."/>
            <person name="Tamura T."/>
        </authorList>
    </citation>
    <scope>NUCLEOTIDE SEQUENCE [LARGE SCALE GENOMIC DNA]</scope>
    <source>
        <strain evidence="3 4">NBRC 105367</strain>
    </source>
</reference>
<dbReference type="EMBL" id="AP022871">
    <property type="protein sequence ID" value="BCB84302.1"/>
    <property type="molecule type" value="Genomic_DNA"/>
</dbReference>
<organism evidence="3 4">
    <name type="scientific">Phytohabitans suffuscus</name>
    <dbReference type="NCBI Taxonomy" id="624315"/>
    <lineage>
        <taxon>Bacteria</taxon>
        <taxon>Bacillati</taxon>
        <taxon>Actinomycetota</taxon>
        <taxon>Actinomycetes</taxon>
        <taxon>Micromonosporales</taxon>
        <taxon>Micromonosporaceae</taxon>
    </lineage>
</organism>
<gene>
    <name evidence="3" type="ORF">Psuf_016150</name>
</gene>
<evidence type="ECO:0000256" key="1">
    <source>
        <dbReference type="ARBA" id="ARBA00022553"/>
    </source>
</evidence>
<dbReference type="Proteomes" id="UP000503011">
    <property type="component" value="Chromosome"/>
</dbReference>
<keyword evidence="1" id="KW-0597">Phosphoprotein</keyword>
<dbReference type="AlphaFoldDB" id="A0A6F8YDX3"/>